<dbReference type="Pfam" id="PF23076">
    <property type="entry name" value="PH_FT_C"/>
    <property type="match status" value="1"/>
</dbReference>
<keyword evidence="4" id="KW-1185">Reference proteome</keyword>
<name>A0A6G1H2M0_9PEZI</name>
<dbReference type="InterPro" id="IPR057082">
    <property type="entry name" value="PH_C"/>
</dbReference>
<dbReference type="OrthoDB" id="5345571at2759"/>
<organism evidence="3 4">
    <name type="scientific">Aulographum hederae CBS 113979</name>
    <dbReference type="NCBI Taxonomy" id="1176131"/>
    <lineage>
        <taxon>Eukaryota</taxon>
        <taxon>Fungi</taxon>
        <taxon>Dikarya</taxon>
        <taxon>Ascomycota</taxon>
        <taxon>Pezizomycotina</taxon>
        <taxon>Dothideomycetes</taxon>
        <taxon>Pleosporomycetidae</taxon>
        <taxon>Aulographales</taxon>
        <taxon>Aulographaceae</taxon>
    </lineage>
</organism>
<evidence type="ECO:0000313" key="3">
    <source>
        <dbReference type="EMBL" id="KAF1987302.1"/>
    </source>
</evidence>
<sequence length="529" mass="60619">MDVRIARLARDADDAASGLQIFADEIPERYGEISGNISEFVSLGEALRDLDRTIELELDRFGPLSGIVKHDIDLLLRSLQYTMKLITQMFEKTYMTKHSGSPPYRMLWDDLCERVSREEPRPLPSRLEFYSAYIQTVLDALNKRRGTVRIEDMRNRINPLLARQDPRKSLHIDFGKLHLNVPDPARTPRPRPTTPMARPPMASFASFPPFPGHPSMPTPNPFVPPPVPEAPAGAPLSPTFSNSSQQTFSSGQTWSSTSSGQVVHWAQRIFDGRHSMSPLHHRGRPTGCAGSAWPEAIERLQSEGFIQLMRIPAEDVPMFNIKLYYRPFDHRARLLLSTKDGYGRPLRYCIPLTSIKLQRENSSLLLWRRRDDGKLGLWGSLHFAYFERMALFYATFVSMKKQDQAKILVDLQDYFPGEKEEFGGEIADVQLLHAFRIFRDRDSGCVRFEASARRGAMIGTPIWTAFVTQYLQSPQWMRRINHRAVELDELRPYVFCKGYKPPKSPSGKYMLQFTSRKGMMIWKGTLSSY</sequence>
<dbReference type="InterPro" id="IPR057081">
    <property type="entry name" value="PH_N"/>
</dbReference>
<feature type="domain" description="PH" evidence="1">
    <location>
        <begin position="295"/>
        <end position="415"/>
    </location>
</feature>
<feature type="domain" description="PH" evidence="2">
    <location>
        <begin position="419"/>
        <end position="517"/>
    </location>
</feature>
<proteinExistence type="predicted"/>
<evidence type="ECO:0000313" key="4">
    <source>
        <dbReference type="Proteomes" id="UP000800041"/>
    </source>
</evidence>
<dbReference type="Proteomes" id="UP000800041">
    <property type="component" value="Unassembled WGS sequence"/>
</dbReference>
<dbReference type="AlphaFoldDB" id="A0A6G1H2M0"/>
<accession>A0A6G1H2M0</accession>
<protein>
    <submittedName>
        <fullName evidence="3">Uncharacterized protein</fullName>
    </submittedName>
</protein>
<gene>
    <name evidence="3" type="ORF">K402DRAFT_331040</name>
</gene>
<evidence type="ECO:0000259" key="1">
    <source>
        <dbReference type="Pfam" id="PF23074"/>
    </source>
</evidence>
<evidence type="ECO:0000259" key="2">
    <source>
        <dbReference type="Pfam" id="PF23076"/>
    </source>
</evidence>
<reference evidence="3" key="1">
    <citation type="journal article" date="2020" name="Stud. Mycol.">
        <title>101 Dothideomycetes genomes: a test case for predicting lifestyles and emergence of pathogens.</title>
        <authorList>
            <person name="Haridas S."/>
            <person name="Albert R."/>
            <person name="Binder M."/>
            <person name="Bloem J."/>
            <person name="Labutti K."/>
            <person name="Salamov A."/>
            <person name="Andreopoulos B."/>
            <person name="Baker S."/>
            <person name="Barry K."/>
            <person name="Bills G."/>
            <person name="Bluhm B."/>
            <person name="Cannon C."/>
            <person name="Castanera R."/>
            <person name="Culley D."/>
            <person name="Daum C."/>
            <person name="Ezra D."/>
            <person name="Gonzalez J."/>
            <person name="Henrissat B."/>
            <person name="Kuo A."/>
            <person name="Liang C."/>
            <person name="Lipzen A."/>
            <person name="Lutzoni F."/>
            <person name="Magnuson J."/>
            <person name="Mondo S."/>
            <person name="Nolan M."/>
            <person name="Ohm R."/>
            <person name="Pangilinan J."/>
            <person name="Park H.-J."/>
            <person name="Ramirez L."/>
            <person name="Alfaro M."/>
            <person name="Sun H."/>
            <person name="Tritt A."/>
            <person name="Yoshinaga Y."/>
            <person name="Zwiers L.-H."/>
            <person name="Turgeon B."/>
            <person name="Goodwin S."/>
            <person name="Spatafora J."/>
            <person name="Crous P."/>
            <person name="Grigoriev I."/>
        </authorList>
    </citation>
    <scope>NUCLEOTIDE SEQUENCE</scope>
    <source>
        <strain evidence="3">CBS 113979</strain>
    </source>
</reference>
<dbReference type="Pfam" id="PF23074">
    <property type="entry name" value="PH_FT_N"/>
    <property type="match status" value="1"/>
</dbReference>
<dbReference type="EMBL" id="ML977153">
    <property type="protein sequence ID" value="KAF1987302.1"/>
    <property type="molecule type" value="Genomic_DNA"/>
</dbReference>